<evidence type="ECO:0000313" key="3">
    <source>
        <dbReference type="Proteomes" id="UP000198211"/>
    </source>
</evidence>
<dbReference type="InterPro" id="IPR018289">
    <property type="entry name" value="MULE_transposase_dom"/>
</dbReference>
<organism evidence="2 3">
    <name type="scientific">Phytophthora megakarya</name>
    <dbReference type="NCBI Taxonomy" id="4795"/>
    <lineage>
        <taxon>Eukaryota</taxon>
        <taxon>Sar</taxon>
        <taxon>Stramenopiles</taxon>
        <taxon>Oomycota</taxon>
        <taxon>Peronosporomycetes</taxon>
        <taxon>Peronosporales</taxon>
        <taxon>Peronosporaceae</taxon>
        <taxon>Phytophthora</taxon>
    </lineage>
</organism>
<proteinExistence type="predicted"/>
<accession>A0A225WJM2</accession>
<sequence>MRLLGWAHPAFLNLLRYNNNNNNIFIDGTFRCVPRNYEQCVVFMVRDRASGMFVPVFHILGTSRTGNAHWDMMHFVVQSTDQKLSPSEVMCDFESALIDAVRTQFRNAIYLGCLFHVKQA</sequence>
<dbReference type="AlphaFoldDB" id="A0A225WJM2"/>
<feature type="domain" description="MULE transposase" evidence="1">
    <location>
        <begin position="24"/>
        <end position="119"/>
    </location>
</feature>
<name>A0A225WJM2_9STRA</name>
<keyword evidence="3" id="KW-1185">Reference proteome</keyword>
<reference evidence="3" key="1">
    <citation type="submission" date="2017-03" db="EMBL/GenBank/DDBJ databases">
        <title>Phytopthora megakarya and P. palmivora, two closely related causual agents of cacao black pod achieved similar genome size and gene model numbers by different mechanisms.</title>
        <authorList>
            <person name="Ali S."/>
            <person name="Shao J."/>
            <person name="Larry D.J."/>
            <person name="Kronmiller B."/>
            <person name="Shen D."/>
            <person name="Strem M.D."/>
            <person name="Melnick R.L."/>
            <person name="Guiltinan M.J."/>
            <person name="Tyler B.M."/>
            <person name="Meinhardt L.W."/>
            <person name="Bailey B.A."/>
        </authorList>
    </citation>
    <scope>NUCLEOTIDE SEQUENCE [LARGE SCALE GENOMIC DNA]</scope>
    <source>
        <strain evidence="3">zdho120</strain>
    </source>
</reference>
<evidence type="ECO:0000259" key="1">
    <source>
        <dbReference type="Pfam" id="PF10551"/>
    </source>
</evidence>
<evidence type="ECO:0000313" key="2">
    <source>
        <dbReference type="EMBL" id="OWZ17329.1"/>
    </source>
</evidence>
<dbReference type="Proteomes" id="UP000198211">
    <property type="component" value="Unassembled WGS sequence"/>
</dbReference>
<dbReference type="Pfam" id="PF10551">
    <property type="entry name" value="MULE"/>
    <property type="match status" value="1"/>
</dbReference>
<dbReference type="EMBL" id="NBNE01000773">
    <property type="protein sequence ID" value="OWZ17329.1"/>
    <property type="molecule type" value="Genomic_DNA"/>
</dbReference>
<comment type="caution">
    <text evidence="2">The sequence shown here is derived from an EMBL/GenBank/DDBJ whole genome shotgun (WGS) entry which is preliminary data.</text>
</comment>
<dbReference type="OrthoDB" id="105604at2759"/>
<gene>
    <name evidence="2" type="ORF">PHMEG_0008754</name>
</gene>
<protein>
    <recommendedName>
        <fullName evidence="1">MULE transposase domain-containing protein</fullName>
    </recommendedName>
</protein>